<feature type="transmembrane region" description="Helical" evidence="1">
    <location>
        <begin position="12"/>
        <end position="31"/>
    </location>
</feature>
<keyword evidence="1" id="KW-0472">Membrane</keyword>
<feature type="transmembrane region" description="Helical" evidence="1">
    <location>
        <begin position="141"/>
        <end position="163"/>
    </location>
</feature>
<dbReference type="Proteomes" id="UP001208689">
    <property type="component" value="Chromosome"/>
</dbReference>
<reference evidence="2" key="1">
    <citation type="submission" date="2022-09" db="EMBL/GenBank/DDBJ databases">
        <title>Actin cytoskeleton and complex cell architecture in an #Asgard archaeon.</title>
        <authorList>
            <person name="Ponce Toledo R.I."/>
            <person name="Schleper C."/>
            <person name="Rodrigues Oliveira T."/>
            <person name="Wollweber F."/>
            <person name="Xu J."/>
            <person name="Rittmann S."/>
            <person name="Klingl A."/>
            <person name="Pilhofer M."/>
        </authorList>
    </citation>
    <scope>NUCLEOTIDE SEQUENCE</scope>
    <source>
        <strain evidence="2">B-35</strain>
    </source>
</reference>
<keyword evidence="1" id="KW-0812">Transmembrane</keyword>
<proteinExistence type="predicted"/>
<protein>
    <recommendedName>
        <fullName evidence="4">Histidine kinase N-terminal 7TM region domain-containing protein</fullName>
    </recommendedName>
</protein>
<name>A0ABY6HTT7_9ARCH</name>
<evidence type="ECO:0000256" key="1">
    <source>
        <dbReference type="SAM" id="Phobius"/>
    </source>
</evidence>
<accession>A0ABY6HTT7</accession>
<keyword evidence="3" id="KW-1185">Reference proteome</keyword>
<feature type="transmembrane region" description="Helical" evidence="1">
    <location>
        <begin position="99"/>
        <end position="116"/>
    </location>
</feature>
<feature type="transmembrane region" description="Helical" evidence="1">
    <location>
        <begin position="43"/>
        <end position="64"/>
    </location>
</feature>
<dbReference type="EMBL" id="CP104013">
    <property type="protein sequence ID" value="UYP45976.1"/>
    <property type="molecule type" value="Genomic_DNA"/>
</dbReference>
<organism evidence="2 3">
    <name type="scientific">Candidatus Lokiarchaeum ossiferum</name>
    <dbReference type="NCBI Taxonomy" id="2951803"/>
    <lineage>
        <taxon>Archaea</taxon>
        <taxon>Promethearchaeati</taxon>
        <taxon>Promethearchaeota</taxon>
        <taxon>Promethearchaeia</taxon>
        <taxon>Promethearchaeales</taxon>
        <taxon>Promethearchaeaceae</taxon>
        <taxon>Candidatus Lokiarchaeum</taxon>
    </lineage>
</organism>
<evidence type="ECO:0000313" key="3">
    <source>
        <dbReference type="Proteomes" id="UP001208689"/>
    </source>
</evidence>
<evidence type="ECO:0000313" key="2">
    <source>
        <dbReference type="EMBL" id="UYP45976.1"/>
    </source>
</evidence>
<gene>
    <name evidence="2" type="ORF">NEF87_002261</name>
</gene>
<feature type="transmembrane region" description="Helical" evidence="1">
    <location>
        <begin position="199"/>
        <end position="220"/>
    </location>
</feature>
<keyword evidence="1" id="KW-1133">Transmembrane helix</keyword>
<evidence type="ECO:0008006" key="4">
    <source>
        <dbReference type="Google" id="ProtNLM"/>
    </source>
</evidence>
<sequence length="296" mass="33774">MVLLSLNWNIEVIMYFLASLIALLSAFIMYREYKRIESDFNKFLMFSWISLFFYIVGGGFALLILSKTLFIFEIFILIISSFFLVSVFDKLTRSSLDPIKMLVFGIFTAGIVISSFEEDAAISIILKTGAESFQTNGSFHIWLTIFTGLIAMLFFYYCLLIFYRSPSNLKKKASITLIGGFFFSIFAFILYLTRLTKTIPGLMLVTLATGAFLVSFSFYLEPKLINSLIQSETAAKLKNIGNTLPICSHCKQIRDGEDEWLPIESFFLKNSELLFSHGLCPDCYQEFYAADLEDDD</sequence>
<feature type="transmembrane region" description="Helical" evidence="1">
    <location>
        <begin position="175"/>
        <end position="193"/>
    </location>
</feature>
<feature type="transmembrane region" description="Helical" evidence="1">
    <location>
        <begin position="70"/>
        <end position="87"/>
    </location>
</feature>